<dbReference type="PROSITE" id="PS00745">
    <property type="entry name" value="RF_PROK_I"/>
    <property type="match status" value="1"/>
</dbReference>
<evidence type="ECO:0000259" key="7">
    <source>
        <dbReference type="PROSITE" id="PS00745"/>
    </source>
</evidence>
<dbReference type="PANTHER" id="PTHR43116">
    <property type="entry name" value="PEPTIDE CHAIN RELEASE FACTOR 2"/>
    <property type="match status" value="1"/>
</dbReference>
<reference evidence="8 9" key="1">
    <citation type="submission" date="2019-04" db="EMBL/GenBank/DDBJ databases">
        <authorList>
            <person name="Li J."/>
        </authorList>
    </citation>
    <scope>NUCLEOTIDE SEQUENCE [LARGE SCALE GENOMIC DNA]</scope>
    <source>
        <strain evidence="8 9">KCTC 42687</strain>
    </source>
</reference>
<organism evidence="8 9">
    <name type="scientific">Paracoccus gahaiensis</name>
    <dbReference type="NCBI Taxonomy" id="1706839"/>
    <lineage>
        <taxon>Bacteria</taxon>
        <taxon>Pseudomonadati</taxon>
        <taxon>Pseudomonadota</taxon>
        <taxon>Alphaproteobacteria</taxon>
        <taxon>Rhodobacterales</taxon>
        <taxon>Paracoccaceae</taxon>
        <taxon>Paracoccus</taxon>
    </lineage>
</organism>
<proteinExistence type="inferred from homology"/>
<dbReference type="GO" id="GO:0005737">
    <property type="term" value="C:cytoplasm"/>
    <property type="evidence" value="ECO:0007669"/>
    <property type="project" value="UniProtKB-SubCell"/>
</dbReference>
<dbReference type="EMBL" id="SUNI01000003">
    <property type="protein sequence ID" value="TJZ93063.1"/>
    <property type="molecule type" value="Genomic_DNA"/>
</dbReference>
<name>A0A4U0RCJ9_9RHOB</name>
<keyword evidence="3 4" id="KW-0648">Protein biosynthesis</keyword>
<evidence type="ECO:0000256" key="4">
    <source>
        <dbReference type="HAMAP-Rule" id="MF_00094"/>
    </source>
</evidence>
<evidence type="ECO:0000313" key="8">
    <source>
        <dbReference type="EMBL" id="TJZ93063.1"/>
    </source>
</evidence>
<dbReference type="HAMAP" id="MF_00094">
    <property type="entry name" value="Rel_fac_2"/>
    <property type="match status" value="1"/>
</dbReference>
<keyword evidence="4" id="KW-0963">Cytoplasm</keyword>
<dbReference type="FunFam" id="3.30.160.20:FF:000004">
    <property type="entry name" value="Peptide chain release factor 1"/>
    <property type="match status" value="1"/>
</dbReference>
<dbReference type="Gene3D" id="3.30.70.1660">
    <property type="match status" value="1"/>
</dbReference>
<comment type="caution">
    <text evidence="8">The sequence shown here is derived from an EMBL/GenBank/DDBJ whole genome shotgun (WGS) entry which is preliminary data.</text>
</comment>
<dbReference type="AlphaFoldDB" id="A0A4U0RCJ9"/>
<dbReference type="SUPFAM" id="SSF75620">
    <property type="entry name" value="Release factor"/>
    <property type="match status" value="1"/>
</dbReference>
<dbReference type="OrthoDB" id="9806673at2"/>
<feature type="modified residue" description="N5-methylglutamine" evidence="4">
    <location>
        <position position="250"/>
    </location>
</feature>
<keyword evidence="6" id="KW-0175">Coiled coil</keyword>
<keyword evidence="2 4" id="KW-0488">Methylation</keyword>
<dbReference type="InterPro" id="IPR045853">
    <property type="entry name" value="Pep_chain_release_fac_I_sf"/>
</dbReference>
<comment type="PTM">
    <text evidence="4">Methylated by PrmC. Methylation increases the termination efficiency of RF2.</text>
</comment>
<dbReference type="Pfam" id="PF03462">
    <property type="entry name" value="PCRF"/>
    <property type="match status" value="1"/>
</dbReference>
<dbReference type="Pfam" id="PF00472">
    <property type="entry name" value="RF-1"/>
    <property type="match status" value="1"/>
</dbReference>
<comment type="function">
    <text evidence="4">Peptide chain release factor 2 directs the termination of translation in response to the peptide chain termination codons UGA and UAA.</text>
</comment>
<dbReference type="SMART" id="SM00937">
    <property type="entry name" value="PCRF"/>
    <property type="match status" value="1"/>
</dbReference>
<protein>
    <recommendedName>
        <fullName evidence="4 5">Peptide chain release factor 2</fullName>
        <shortName evidence="4">RF-2</shortName>
    </recommendedName>
</protein>
<sequence>MRAETQSTIEAIRRSLTLLGQRLDWTTAPHRLEEMNAMIEDGDLWSDPARAQKLMRERQALSEAIDTYRRIEEDLSANAEMVELAEAEGDADLVTEAEANLKALAKDAAQKELEALLNGEADSNDTFLEINAGAGGTESCDWASMLARMYVRWAEKKGYEVELLAETQGEETGIRSAAYKITGHNAYGWLKSESGVHRLVRISPYDSAARRHTSFSSIWVYPVVDDNIEIDIPDRDIRIDTYRSSGAGGQHVNTTDSAVRITHLPTNIVVTSSEKSQHQNRANAMAALKSRLYQMEMDRRNAEVNAQHAAKGDAGWGNQIRSYVLHPYQMVKDLRTSEETSDTQGVLDGDLDRFMAATLALDVAGKSRAEANATD</sequence>
<evidence type="ECO:0000256" key="2">
    <source>
        <dbReference type="ARBA" id="ARBA00022481"/>
    </source>
</evidence>
<keyword evidence="9" id="KW-1185">Reference proteome</keyword>
<feature type="domain" description="Prokaryotic-type class I peptide chain release factors" evidence="7">
    <location>
        <begin position="243"/>
        <end position="259"/>
    </location>
</feature>
<comment type="similarity">
    <text evidence="1 4">Belongs to the prokaryotic/mitochondrial release factor family.</text>
</comment>
<dbReference type="GO" id="GO:0016149">
    <property type="term" value="F:translation release factor activity, codon specific"/>
    <property type="evidence" value="ECO:0007669"/>
    <property type="project" value="UniProtKB-UniRule"/>
</dbReference>
<dbReference type="PANTHER" id="PTHR43116:SF3">
    <property type="entry name" value="CLASS I PEPTIDE CHAIN RELEASE FACTOR"/>
    <property type="match status" value="1"/>
</dbReference>
<evidence type="ECO:0000313" key="9">
    <source>
        <dbReference type="Proteomes" id="UP000309747"/>
    </source>
</evidence>
<evidence type="ECO:0000256" key="6">
    <source>
        <dbReference type="SAM" id="Coils"/>
    </source>
</evidence>
<evidence type="ECO:0000256" key="5">
    <source>
        <dbReference type="NCBIfam" id="TIGR00020"/>
    </source>
</evidence>
<evidence type="ECO:0000256" key="3">
    <source>
        <dbReference type="ARBA" id="ARBA00022917"/>
    </source>
</evidence>
<evidence type="ECO:0000256" key="1">
    <source>
        <dbReference type="ARBA" id="ARBA00010835"/>
    </source>
</evidence>
<gene>
    <name evidence="4" type="primary">prfB</name>
    <name evidence="8" type="ORF">FA743_06110</name>
</gene>
<dbReference type="Proteomes" id="UP000309747">
    <property type="component" value="Unassembled WGS sequence"/>
</dbReference>
<comment type="subcellular location">
    <subcellularLocation>
        <location evidence="4">Cytoplasm</location>
    </subcellularLocation>
</comment>
<accession>A0A4U0RCJ9</accession>
<dbReference type="InterPro" id="IPR000352">
    <property type="entry name" value="Pep_chain_release_fac_I"/>
</dbReference>
<dbReference type="RefSeq" id="WP_136884981.1">
    <property type="nucleotide sequence ID" value="NZ_SUNI01000003.1"/>
</dbReference>
<dbReference type="NCBIfam" id="TIGR00020">
    <property type="entry name" value="prfB"/>
    <property type="match status" value="1"/>
</dbReference>
<dbReference type="InterPro" id="IPR004374">
    <property type="entry name" value="PrfB"/>
</dbReference>
<dbReference type="Gene3D" id="1.20.58.410">
    <property type="entry name" value="Release factor"/>
    <property type="match status" value="1"/>
</dbReference>
<dbReference type="Gene3D" id="3.30.160.20">
    <property type="match status" value="1"/>
</dbReference>
<feature type="coiled-coil region" evidence="6">
    <location>
        <begin position="51"/>
        <end position="114"/>
    </location>
</feature>
<dbReference type="InterPro" id="IPR005139">
    <property type="entry name" value="PCRF"/>
</dbReference>